<keyword evidence="2" id="KW-1185">Reference proteome</keyword>
<dbReference type="Proteomes" id="UP000752013">
    <property type="component" value="Unassembled WGS sequence"/>
</dbReference>
<accession>A0A968GAK1</accession>
<organism evidence="1 2">
    <name type="scientific">Entomospira nematocerorum</name>
    <dbReference type="NCBI Taxonomy" id="2719987"/>
    <lineage>
        <taxon>Bacteria</taxon>
        <taxon>Pseudomonadati</taxon>
        <taxon>Spirochaetota</taxon>
        <taxon>Spirochaetia</taxon>
        <taxon>Spirochaetales</taxon>
        <taxon>Spirochaetaceae</taxon>
        <taxon>Entomospira</taxon>
    </lineage>
</organism>
<proteinExistence type="predicted"/>
<dbReference type="RefSeq" id="WP_167702825.1">
    <property type="nucleotide sequence ID" value="NZ_CP118168.1"/>
</dbReference>
<comment type="caution">
    <text evidence="1">The sequence shown here is derived from an EMBL/GenBank/DDBJ whole genome shotgun (WGS) entry which is preliminary data.</text>
</comment>
<reference evidence="1" key="1">
    <citation type="submission" date="2020-03" db="EMBL/GenBank/DDBJ databases">
        <title>Spirochaetal bacteria isolated from arthropods constitute a novel genus Entomospira genus novum within the order Spirochaetales.</title>
        <authorList>
            <person name="Grana-Miraglia L."/>
            <person name="Sikutova S."/>
            <person name="Fingerle V."/>
            <person name="Sing A."/>
            <person name="Castillo-Ramirez S."/>
            <person name="Margos G."/>
            <person name="Rudolf I."/>
        </authorList>
    </citation>
    <scope>NUCLEOTIDE SEQUENCE</scope>
    <source>
        <strain evidence="1">BR208</strain>
    </source>
</reference>
<sequence length="579" mass="67209">MNIISLLSNKSNAREKAFTKGLRLKSKTFLALLHYANERSLEPEIFDRILCNQLQVKGSELEEFLDVAGALSNKYWYPFRKSVAMVKIFSIIHYKFLHITDSLERYKLLPVDGDFIEDLKKHTAFTQITLVESTQFCLDKAKQSGLDLHSDSLIDSMESEIPSQYVLPATRIIRHDTQPGVTVVKLATEFLTLSGANSIFEAAQELSQGESLDKFIPHPLNAEDLRWMETRFHNLQSFYDTYVLGSDLTQQDQNIPALRGLISLIYHLLIVLTQAIHYYQRHYLAFNTEHKIRFFKTKQAHYRHLPAIINFSLIYADRYRKAGRQLCHQMLRQYAENGSIEVPVPSYRGFHVRPSTLISKIVLHYGSEVTMRLYDQSYNAALPLELFRANETINAIKRTSIFEILESSEVYNRFIERFGTSFDFFFRYLGQEDPLTKFDEFQEMLEKIKELAPEVAQEIVVMPSFLNEAQPYYFKLLRAVGKDILLELLEQKKIIAYEPFFNFDGTRDEEGETLLEFMRRALTRYMALGKMDCYINVTVIFEGDTRVLSDIKILANSGYGEDRFGNNIMLPSELSYLSH</sequence>
<dbReference type="AlphaFoldDB" id="A0A968GAK1"/>
<evidence type="ECO:0000313" key="1">
    <source>
        <dbReference type="EMBL" id="NIZ46355.1"/>
    </source>
</evidence>
<dbReference type="EMBL" id="JAATLK010000001">
    <property type="protein sequence ID" value="NIZ46355.1"/>
    <property type="molecule type" value="Genomic_DNA"/>
</dbReference>
<name>A0A968GAK1_9SPIO</name>
<gene>
    <name evidence="1" type="ORF">HCT46_00235</name>
</gene>
<protein>
    <recommendedName>
        <fullName evidence="3">HPr family phosphocarrier protein</fullName>
    </recommendedName>
</protein>
<evidence type="ECO:0000313" key="2">
    <source>
        <dbReference type="Proteomes" id="UP000752013"/>
    </source>
</evidence>
<evidence type="ECO:0008006" key="3">
    <source>
        <dbReference type="Google" id="ProtNLM"/>
    </source>
</evidence>